<evidence type="ECO:0000256" key="1">
    <source>
        <dbReference type="SAM" id="MobiDB-lite"/>
    </source>
</evidence>
<feature type="region of interest" description="Disordered" evidence="1">
    <location>
        <begin position="25"/>
        <end position="60"/>
    </location>
</feature>
<reference evidence="2" key="1">
    <citation type="submission" date="2014-09" db="EMBL/GenBank/DDBJ databases">
        <authorList>
            <person name="Magalhaes I.L.F."/>
            <person name="Oliveira U."/>
            <person name="Santos F.R."/>
            <person name="Vidigal T.H.D.A."/>
            <person name="Brescovit A.D."/>
            <person name="Santos A.J."/>
        </authorList>
    </citation>
    <scope>NUCLEOTIDE SEQUENCE</scope>
    <source>
        <tissue evidence="2">Shoot tissue taken approximately 20 cm above the soil surface</tissue>
    </source>
</reference>
<organism evidence="2">
    <name type="scientific">Arundo donax</name>
    <name type="common">Giant reed</name>
    <name type="synonym">Donax arundinaceus</name>
    <dbReference type="NCBI Taxonomy" id="35708"/>
    <lineage>
        <taxon>Eukaryota</taxon>
        <taxon>Viridiplantae</taxon>
        <taxon>Streptophyta</taxon>
        <taxon>Embryophyta</taxon>
        <taxon>Tracheophyta</taxon>
        <taxon>Spermatophyta</taxon>
        <taxon>Magnoliopsida</taxon>
        <taxon>Liliopsida</taxon>
        <taxon>Poales</taxon>
        <taxon>Poaceae</taxon>
        <taxon>PACMAD clade</taxon>
        <taxon>Arundinoideae</taxon>
        <taxon>Arundineae</taxon>
        <taxon>Arundo</taxon>
    </lineage>
</organism>
<name>A0A0A9DIB9_ARUDO</name>
<protein>
    <submittedName>
        <fullName evidence="2">Uncharacterized protein</fullName>
    </submittedName>
</protein>
<dbReference type="AlphaFoldDB" id="A0A0A9DIB9"/>
<feature type="compositionally biased region" description="Basic and acidic residues" evidence="1">
    <location>
        <begin position="25"/>
        <end position="46"/>
    </location>
</feature>
<accession>A0A0A9DIB9</accession>
<sequence length="60" mass="6986">MLNPHVQFAYFPMCRTARLIRTREDDARARHSEECQRGGGPNRRESPTASALRCGRSRRR</sequence>
<dbReference type="EMBL" id="GBRH01211477">
    <property type="protein sequence ID" value="JAD86418.1"/>
    <property type="molecule type" value="Transcribed_RNA"/>
</dbReference>
<reference evidence="2" key="2">
    <citation type="journal article" date="2015" name="Data Brief">
        <title>Shoot transcriptome of the giant reed, Arundo donax.</title>
        <authorList>
            <person name="Barrero R.A."/>
            <person name="Guerrero F.D."/>
            <person name="Moolhuijzen P."/>
            <person name="Goolsby J.A."/>
            <person name="Tidwell J."/>
            <person name="Bellgard S.E."/>
            <person name="Bellgard M.I."/>
        </authorList>
    </citation>
    <scope>NUCLEOTIDE SEQUENCE</scope>
    <source>
        <tissue evidence="2">Shoot tissue taken approximately 20 cm above the soil surface</tissue>
    </source>
</reference>
<proteinExistence type="predicted"/>
<evidence type="ECO:0000313" key="2">
    <source>
        <dbReference type="EMBL" id="JAD86418.1"/>
    </source>
</evidence>